<name>A0A1I7ZN57_9BILA</name>
<accession>A0A1I7ZN57</accession>
<dbReference type="AlphaFoldDB" id="A0A1I7ZN57"/>
<dbReference type="WBParaSite" id="L893_g27834.t1">
    <property type="protein sequence ID" value="L893_g27834.t1"/>
    <property type="gene ID" value="L893_g27834"/>
</dbReference>
<sequence>MAREAIKLTFDKASRWVPLTSILPHIPIMSEIVFEYGSITTGYMLSLRAMHTQGLSSISERFSDTKMWKNWLEPKVSYGGQCLKRRNAVFDVFTSSVPDLFPCFNMRISLTAKSQNPVYFTIRNVIKRRSTGFNDECLLSVSVCATRPRKTPLDFSFSHAPADLWNVASDSGAERRTKRAFGQHNFVAGAQRPTPLERHKQEGVVHGLGLTPAECAFFDCATKEELDNEKSILDVVKSTVGTQRKNRQ</sequence>
<protein>
    <submittedName>
        <fullName evidence="2">SET domain-containing protein</fullName>
    </submittedName>
</protein>
<keyword evidence="1" id="KW-1185">Reference proteome</keyword>
<reference evidence="2" key="1">
    <citation type="submission" date="2016-11" db="UniProtKB">
        <authorList>
            <consortium name="WormBaseParasite"/>
        </authorList>
    </citation>
    <scope>IDENTIFICATION</scope>
</reference>
<evidence type="ECO:0000313" key="1">
    <source>
        <dbReference type="Proteomes" id="UP000095287"/>
    </source>
</evidence>
<dbReference type="Proteomes" id="UP000095287">
    <property type="component" value="Unplaced"/>
</dbReference>
<organism evidence="1 2">
    <name type="scientific">Steinernema glaseri</name>
    <dbReference type="NCBI Taxonomy" id="37863"/>
    <lineage>
        <taxon>Eukaryota</taxon>
        <taxon>Metazoa</taxon>
        <taxon>Ecdysozoa</taxon>
        <taxon>Nematoda</taxon>
        <taxon>Chromadorea</taxon>
        <taxon>Rhabditida</taxon>
        <taxon>Tylenchina</taxon>
        <taxon>Panagrolaimomorpha</taxon>
        <taxon>Strongyloidoidea</taxon>
        <taxon>Steinernematidae</taxon>
        <taxon>Steinernema</taxon>
    </lineage>
</organism>
<proteinExistence type="predicted"/>
<evidence type="ECO:0000313" key="2">
    <source>
        <dbReference type="WBParaSite" id="L893_g27834.t1"/>
    </source>
</evidence>